<accession>Q6FL94</accession>
<dbReference type="KEGG" id="cgr:2890779"/>
<proteinExistence type="predicted"/>
<dbReference type="AlphaFoldDB" id="Q6FL94"/>
<dbReference type="CGD" id="CAL0135226">
    <property type="gene designation" value="CAGL0L05192g"/>
</dbReference>
<evidence type="ECO:0000313" key="2">
    <source>
        <dbReference type="CGD" id="CAL0135226"/>
    </source>
</evidence>
<keyword evidence="1" id="KW-0472">Membrane</keyword>
<evidence type="ECO:0000313" key="3">
    <source>
        <dbReference type="EMBL" id="CAG61970.1"/>
    </source>
</evidence>
<sequence length="105" mass="12126">MITASRIEFRLTVRASQRLLTCLVLSKRHCSVTISTQDNFLFSIGMIAEYFMACRFLMTLIAWVECLAAFKFQCDDVELRVPMLTTCVIVDKFSFQQDFCHIAIL</sequence>
<gene>
    <name evidence="2 3" type="ordered locus">CAGL0L05192g</name>
</gene>
<feature type="transmembrane region" description="Helical" evidence="1">
    <location>
        <begin position="40"/>
        <end position="63"/>
    </location>
</feature>
<reference evidence="3 4" key="1">
    <citation type="journal article" date="2004" name="Nature">
        <title>Genome evolution in yeasts.</title>
        <authorList>
            <consortium name="Genolevures"/>
            <person name="Dujon B."/>
            <person name="Sherman D."/>
            <person name="Fischer G."/>
            <person name="Durrens P."/>
            <person name="Casaregola S."/>
            <person name="Lafontaine I."/>
            <person name="de Montigny J."/>
            <person name="Marck C."/>
            <person name="Neuveglise C."/>
            <person name="Talla E."/>
            <person name="Goffard N."/>
            <person name="Frangeul L."/>
            <person name="Aigle M."/>
            <person name="Anthouard V."/>
            <person name="Babour A."/>
            <person name="Barbe V."/>
            <person name="Barnay S."/>
            <person name="Blanchin S."/>
            <person name="Beckerich J.M."/>
            <person name="Beyne E."/>
            <person name="Bleykasten C."/>
            <person name="Boisrame A."/>
            <person name="Boyer J."/>
            <person name="Cattolico L."/>
            <person name="Confanioleri F."/>
            <person name="de Daruvar A."/>
            <person name="Despons L."/>
            <person name="Fabre E."/>
            <person name="Fairhead C."/>
            <person name="Ferry-Dumazet H."/>
            <person name="Groppi A."/>
            <person name="Hantraye F."/>
            <person name="Hennequin C."/>
            <person name="Jauniaux N."/>
            <person name="Joyet P."/>
            <person name="Kachouri R."/>
            <person name="Kerrest A."/>
            <person name="Koszul R."/>
            <person name="Lemaire M."/>
            <person name="Lesur I."/>
            <person name="Ma L."/>
            <person name="Muller H."/>
            <person name="Nicaud J.M."/>
            <person name="Nikolski M."/>
            <person name="Oztas S."/>
            <person name="Ozier-Kalogeropoulos O."/>
            <person name="Pellenz S."/>
            <person name="Potier S."/>
            <person name="Richard G.F."/>
            <person name="Straub M.L."/>
            <person name="Suleau A."/>
            <person name="Swennene D."/>
            <person name="Tekaia F."/>
            <person name="Wesolowski-Louvel M."/>
            <person name="Westhof E."/>
            <person name="Wirth B."/>
            <person name="Zeniou-Meyer M."/>
            <person name="Zivanovic I."/>
            <person name="Bolotin-Fukuhara M."/>
            <person name="Thierry A."/>
            <person name="Bouchier C."/>
            <person name="Caudron B."/>
            <person name="Scarpelli C."/>
            <person name="Gaillardin C."/>
            <person name="Weissenbach J."/>
            <person name="Wincker P."/>
            <person name="Souciet J.L."/>
        </authorList>
    </citation>
    <scope>NUCLEOTIDE SEQUENCE [LARGE SCALE GENOMIC DNA]</scope>
    <source>
        <strain evidence="4">ATCC 2001 / BCRC 20586 / JCM 3761 / NBRC 0622 / NRRL Y-65 / CBS 138</strain>
    </source>
</reference>
<keyword evidence="1" id="KW-0812">Transmembrane</keyword>
<dbReference type="InParanoid" id="Q6FL94"/>
<dbReference type="RefSeq" id="XP_449000.1">
    <property type="nucleotide sequence ID" value="XM_449000.1"/>
</dbReference>
<dbReference type="HOGENOM" id="CLU_2236276_0_0_1"/>
<dbReference type="Proteomes" id="UP000002428">
    <property type="component" value="Chromosome L"/>
</dbReference>
<evidence type="ECO:0000313" key="4">
    <source>
        <dbReference type="Proteomes" id="UP000002428"/>
    </source>
</evidence>
<organism evidence="3 4">
    <name type="scientific">Candida glabrata (strain ATCC 2001 / BCRC 20586 / JCM 3761 / NBRC 0622 / NRRL Y-65 / CBS 138)</name>
    <name type="common">Yeast</name>
    <name type="synonym">Nakaseomyces glabratus</name>
    <dbReference type="NCBI Taxonomy" id="284593"/>
    <lineage>
        <taxon>Eukaryota</taxon>
        <taxon>Fungi</taxon>
        <taxon>Dikarya</taxon>
        <taxon>Ascomycota</taxon>
        <taxon>Saccharomycotina</taxon>
        <taxon>Saccharomycetes</taxon>
        <taxon>Saccharomycetales</taxon>
        <taxon>Saccharomycetaceae</taxon>
        <taxon>Nakaseomyces</taxon>
    </lineage>
</organism>
<dbReference type="VEuPathDB" id="FungiDB:CAGL0L05192g"/>
<keyword evidence="1" id="KW-1133">Transmembrane helix</keyword>
<name>Q6FL94_CANGA</name>
<protein>
    <submittedName>
        <fullName evidence="3">Uncharacterized protein</fullName>
    </submittedName>
</protein>
<dbReference type="EMBL" id="CR380958">
    <property type="protein sequence ID" value="CAG61970.1"/>
    <property type="molecule type" value="Genomic_DNA"/>
</dbReference>
<evidence type="ECO:0000256" key="1">
    <source>
        <dbReference type="SAM" id="Phobius"/>
    </source>
</evidence>
<keyword evidence="4" id="KW-1185">Reference proteome</keyword>